<dbReference type="InterPro" id="IPR050637">
    <property type="entry name" value="NLRP_innate_immun_reg"/>
</dbReference>
<comment type="caution">
    <text evidence="5">The sequence shown here is derived from an EMBL/GenBank/DDBJ whole genome shotgun (WGS) entry which is preliminary data.</text>
</comment>
<dbReference type="SUPFAM" id="SSF52540">
    <property type="entry name" value="P-loop containing nucleoside triphosphate hydrolases"/>
    <property type="match status" value="1"/>
</dbReference>
<evidence type="ECO:0000259" key="4">
    <source>
        <dbReference type="PROSITE" id="PS50837"/>
    </source>
</evidence>
<dbReference type="Proteomes" id="UP001166052">
    <property type="component" value="Unassembled WGS sequence"/>
</dbReference>
<evidence type="ECO:0000313" key="6">
    <source>
        <dbReference type="Proteomes" id="UP001166052"/>
    </source>
</evidence>
<keyword evidence="6" id="KW-1185">Reference proteome</keyword>
<name>A0ABS2Z2Q5_POLSE</name>
<feature type="domain" description="NACHT" evidence="4">
    <location>
        <begin position="59"/>
        <end position="198"/>
    </location>
</feature>
<evidence type="ECO:0000256" key="2">
    <source>
        <dbReference type="ARBA" id="ARBA00022490"/>
    </source>
</evidence>
<organism evidence="5 6">
    <name type="scientific">Polypterus senegalus</name>
    <name type="common">Senegal bichir</name>
    <dbReference type="NCBI Taxonomy" id="55291"/>
    <lineage>
        <taxon>Eukaryota</taxon>
        <taxon>Metazoa</taxon>
        <taxon>Chordata</taxon>
        <taxon>Craniata</taxon>
        <taxon>Vertebrata</taxon>
        <taxon>Euteleostomi</taxon>
        <taxon>Actinopterygii</taxon>
        <taxon>Polypteriformes</taxon>
        <taxon>Polypteridae</taxon>
        <taxon>Polypterus</taxon>
    </lineage>
</organism>
<comment type="subcellular location">
    <subcellularLocation>
        <location evidence="1">Cytoplasm</location>
    </subcellularLocation>
</comment>
<dbReference type="PANTHER" id="PTHR45690">
    <property type="entry name" value="NACHT, LRR AND PYD DOMAINS-CONTAINING PROTEIN 12"/>
    <property type="match status" value="1"/>
</dbReference>
<dbReference type="InterPro" id="IPR027417">
    <property type="entry name" value="P-loop_NTPase"/>
</dbReference>
<evidence type="ECO:0000256" key="1">
    <source>
        <dbReference type="ARBA" id="ARBA00004496"/>
    </source>
</evidence>
<dbReference type="InterPro" id="IPR007111">
    <property type="entry name" value="NACHT_NTPase"/>
</dbReference>
<evidence type="ECO:0000313" key="5">
    <source>
        <dbReference type="EMBL" id="MBN3292714.1"/>
    </source>
</evidence>
<keyword evidence="2" id="KW-0963">Cytoplasm</keyword>
<reference evidence="5" key="1">
    <citation type="journal article" date="2021" name="Cell">
        <title>Tracing the genetic footprints of vertebrate landing in non-teleost ray-finned fishes.</title>
        <authorList>
            <person name="Bi X."/>
            <person name="Wang K."/>
            <person name="Yang L."/>
            <person name="Pan H."/>
            <person name="Jiang H."/>
            <person name="Wei Q."/>
            <person name="Fang M."/>
            <person name="Yu H."/>
            <person name="Zhu C."/>
            <person name="Cai Y."/>
            <person name="He Y."/>
            <person name="Gan X."/>
            <person name="Zeng H."/>
            <person name="Yu D."/>
            <person name="Zhu Y."/>
            <person name="Jiang H."/>
            <person name="Qiu Q."/>
            <person name="Yang H."/>
            <person name="Zhang Y.E."/>
            <person name="Wang W."/>
            <person name="Zhu M."/>
            <person name="He S."/>
            <person name="Zhang G."/>
        </authorList>
    </citation>
    <scope>NUCLEOTIDE SEQUENCE</scope>
    <source>
        <strain evidence="5">Bchr_001</strain>
    </source>
</reference>
<dbReference type="Gene3D" id="3.40.50.300">
    <property type="entry name" value="P-loop containing nucleotide triphosphate hydrolases"/>
    <property type="match status" value="1"/>
</dbReference>
<feature type="non-terminal residue" evidence="5">
    <location>
        <position position="1"/>
    </location>
</feature>
<dbReference type="PANTHER" id="PTHR45690:SF19">
    <property type="entry name" value="NACHT, LRR AND PYD DOMAINS-CONTAINING PROTEIN 3"/>
    <property type="match status" value="1"/>
</dbReference>
<evidence type="ECO:0000256" key="3">
    <source>
        <dbReference type="ARBA" id="ARBA00022737"/>
    </source>
</evidence>
<feature type="non-terminal residue" evidence="5">
    <location>
        <position position="286"/>
    </location>
</feature>
<dbReference type="EMBL" id="JAAWVN010017924">
    <property type="protein sequence ID" value="MBN3292714.1"/>
    <property type="molecule type" value="Genomic_DNA"/>
</dbReference>
<dbReference type="PROSITE" id="PS50837">
    <property type="entry name" value="NACHT"/>
    <property type="match status" value="1"/>
</dbReference>
<sequence>MEPIVINQYRGTSNETEHEFVKTGRSHAELVEERTKEKCERIWAEQLFRRNPENEKPTNIVVASGVVGIGKTTMVQKIMFDWARGTQFQRFAFMFLFKFRDLNILDNENKPQMSLNTLIVRHYKHLSNDTVTEILQQPGTVLFIFDGLDEYKDKLDFAHGQLCSNRDDDVPVHILITSMVSKTLLKGCSVLITTRPTSLEALDMKRVDRFVEILGFFPEQRLMYFQKFFVDADLGAKAFQHVEENAILYTMCLNPSYCWIVCSLLKSHFMRLEEECGAVPTTLNFL</sequence>
<dbReference type="Pfam" id="PF05729">
    <property type="entry name" value="NACHT"/>
    <property type="match status" value="1"/>
</dbReference>
<proteinExistence type="predicted"/>
<gene>
    <name evidence="5" type="primary">Nlrp3_4</name>
    <name evidence="5" type="ORF">GTO92_0009320</name>
</gene>
<keyword evidence="3" id="KW-0677">Repeat</keyword>
<protein>
    <submittedName>
        <fullName evidence="5">NLRP3 protein</fullName>
    </submittedName>
</protein>
<accession>A0ABS2Z2Q5</accession>